<name>A0A2U3LWH6_9FIRM</name>
<reference evidence="2" key="1">
    <citation type="submission" date="2018-02" db="EMBL/GenBank/DDBJ databases">
        <authorList>
            <person name="Hausmann B."/>
        </authorList>
    </citation>
    <scope>NUCLEOTIDE SEQUENCE [LARGE SCALE GENOMIC DNA]</scope>
    <source>
        <strain evidence="2">Peat soil MAG SbF1</strain>
    </source>
</reference>
<proteinExistence type="predicted"/>
<dbReference type="AlphaFoldDB" id="A0A2U3LWH6"/>
<evidence type="ECO:0000313" key="2">
    <source>
        <dbReference type="Proteomes" id="UP000238916"/>
    </source>
</evidence>
<protein>
    <submittedName>
        <fullName evidence="1">Uncharacterized protein</fullName>
    </submittedName>
</protein>
<organism evidence="1 2">
    <name type="scientific">Candidatus Desulfosporosinus infrequens</name>
    <dbReference type="NCBI Taxonomy" id="2043169"/>
    <lineage>
        <taxon>Bacteria</taxon>
        <taxon>Bacillati</taxon>
        <taxon>Bacillota</taxon>
        <taxon>Clostridia</taxon>
        <taxon>Eubacteriales</taxon>
        <taxon>Desulfitobacteriaceae</taxon>
        <taxon>Desulfosporosinus</taxon>
    </lineage>
</organism>
<dbReference type="Proteomes" id="UP000238916">
    <property type="component" value="Unassembled WGS sequence"/>
</dbReference>
<gene>
    <name evidence="1" type="primary">hfaA</name>
    <name evidence="1" type="ORF">SBF1_90012</name>
</gene>
<dbReference type="EMBL" id="OMOF01000889">
    <property type="protein sequence ID" value="SPF56281.1"/>
    <property type="molecule type" value="Genomic_DNA"/>
</dbReference>
<sequence length="42" mass="5198">MYFYNILLLRKEFRFKWRINTQDVFVIVVTSLKQGVMMKEVL</sequence>
<accession>A0A2U3LWH6</accession>
<evidence type="ECO:0000313" key="1">
    <source>
        <dbReference type="EMBL" id="SPF56281.1"/>
    </source>
</evidence>